<dbReference type="KEGG" id="more:E1B28_012431"/>
<accession>A0A9P7RRJ2</accession>
<evidence type="ECO:0000256" key="1">
    <source>
        <dbReference type="SAM" id="SignalP"/>
    </source>
</evidence>
<gene>
    <name evidence="2" type="ORF">E1B28_012431</name>
</gene>
<dbReference type="GeneID" id="66081506"/>
<dbReference type="Proteomes" id="UP001049176">
    <property type="component" value="Chromosome 8"/>
</dbReference>
<feature type="signal peptide" evidence="1">
    <location>
        <begin position="1"/>
        <end position="17"/>
    </location>
</feature>
<dbReference type="OrthoDB" id="3235294at2759"/>
<keyword evidence="3" id="KW-1185">Reference proteome</keyword>
<feature type="chain" id="PRO_5040445708" evidence="1">
    <location>
        <begin position="18"/>
        <end position="176"/>
    </location>
</feature>
<organism evidence="2 3">
    <name type="scientific">Marasmius oreades</name>
    <name type="common">fairy-ring Marasmius</name>
    <dbReference type="NCBI Taxonomy" id="181124"/>
    <lineage>
        <taxon>Eukaryota</taxon>
        <taxon>Fungi</taxon>
        <taxon>Dikarya</taxon>
        <taxon>Basidiomycota</taxon>
        <taxon>Agaricomycotina</taxon>
        <taxon>Agaricomycetes</taxon>
        <taxon>Agaricomycetidae</taxon>
        <taxon>Agaricales</taxon>
        <taxon>Marasmiineae</taxon>
        <taxon>Marasmiaceae</taxon>
        <taxon>Marasmius</taxon>
    </lineage>
</organism>
<evidence type="ECO:0000313" key="3">
    <source>
        <dbReference type="Proteomes" id="UP001049176"/>
    </source>
</evidence>
<dbReference type="EMBL" id="CM032188">
    <property type="protein sequence ID" value="KAG7088439.1"/>
    <property type="molecule type" value="Genomic_DNA"/>
</dbReference>
<sequence length="176" mass="19668">MAVPFLVSLSLLDIMLAARRLAINPYGGQYPDDDSTKQVVLQADGLKAANPDDRHVLIHWTNGTDASGNRYTEVVHLTGGEGNYGFYTPQVKRHSDESLKLDTFYVLGHYTRAQRNQTITLAKAVQFNKTSRINNCQTWMRDLLEAMVKGGLLSEAEFNKIDSGVPLKRRILETTA</sequence>
<proteinExistence type="predicted"/>
<comment type="caution">
    <text evidence="2">The sequence shown here is derived from an EMBL/GenBank/DDBJ whole genome shotgun (WGS) entry which is preliminary data.</text>
</comment>
<keyword evidence="1" id="KW-0732">Signal</keyword>
<dbReference type="RefSeq" id="XP_043004910.1">
    <property type="nucleotide sequence ID" value="XM_043157543.1"/>
</dbReference>
<name>A0A9P7RRJ2_9AGAR</name>
<reference evidence="2" key="1">
    <citation type="journal article" date="2021" name="Genome Biol. Evol.">
        <title>The assembled and annotated genome of the fairy-ring fungus Marasmius oreades.</title>
        <authorList>
            <person name="Hiltunen M."/>
            <person name="Ament-Velasquez S.L."/>
            <person name="Johannesson H."/>
        </authorList>
    </citation>
    <scope>NUCLEOTIDE SEQUENCE</scope>
    <source>
        <strain evidence="2">03SP1</strain>
    </source>
</reference>
<dbReference type="AlphaFoldDB" id="A0A9P7RRJ2"/>
<protein>
    <submittedName>
        <fullName evidence="2">Uncharacterized protein</fullName>
    </submittedName>
</protein>
<evidence type="ECO:0000313" key="2">
    <source>
        <dbReference type="EMBL" id="KAG7088439.1"/>
    </source>
</evidence>